<evidence type="ECO:0000256" key="6">
    <source>
        <dbReference type="ARBA" id="ARBA00022801"/>
    </source>
</evidence>
<evidence type="ECO:0000256" key="3">
    <source>
        <dbReference type="ARBA" id="ARBA00022448"/>
    </source>
</evidence>
<reference evidence="13" key="1">
    <citation type="journal article" date="2011" name="PLoS Biol.">
        <title>Gene gain and loss during evolution of obligate parasitism in the white rust pathogen of Arabidopsis thaliana.</title>
        <authorList>
            <person name="Kemen E."/>
            <person name="Gardiner A."/>
            <person name="Schultz-Larsen T."/>
            <person name="Kemen A.C."/>
            <person name="Balmuth A.L."/>
            <person name="Robert-Seilaniantz A."/>
            <person name="Bailey K."/>
            <person name="Holub E."/>
            <person name="Studholme D.J."/>
            <person name="Maclean D."/>
            <person name="Jones J.D."/>
        </authorList>
    </citation>
    <scope>NUCLEOTIDE SEQUENCE</scope>
</reference>
<dbReference type="SUPFAM" id="SSF54001">
    <property type="entry name" value="Cysteine proteinases"/>
    <property type="match status" value="1"/>
</dbReference>
<comment type="catalytic activity">
    <reaction evidence="10">
        <text>[protein]-C-terminal L-amino acid-glycyl-phosphatidylethanolamide + H2O = [protein]-C-terminal L-amino acid-glycine + a 1,2-diacyl-sn-glycero-3-phosphoethanolamine</text>
        <dbReference type="Rhea" id="RHEA:67548"/>
        <dbReference type="Rhea" id="RHEA-COMP:17323"/>
        <dbReference type="Rhea" id="RHEA-COMP:17324"/>
        <dbReference type="ChEBI" id="CHEBI:15377"/>
        <dbReference type="ChEBI" id="CHEBI:64612"/>
        <dbReference type="ChEBI" id="CHEBI:172940"/>
        <dbReference type="ChEBI" id="CHEBI:172941"/>
    </reaction>
    <physiologicalReaction direction="left-to-right" evidence="10">
        <dbReference type="Rhea" id="RHEA:67549"/>
    </physiologicalReaction>
</comment>
<dbReference type="GO" id="GO:0000423">
    <property type="term" value="P:mitophagy"/>
    <property type="evidence" value="ECO:0007669"/>
    <property type="project" value="TreeGrafter"/>
</dbReference>
<evidence type="ECO:0000256" key="10">
    <source>
        <dbReference type="ARBA" id="ARBA00029362"/>
    </source>
</evidence>
<feature type="domain" description="Peptidase C54 catalytic" evidence="12">
    <location>
        <begin position="94"/>
        <end position="404"/>
    </location>
</feature>
<dbReference type="GO" id="GO:0035973">
    <property type="term" value="P:aggrephagy"/>
    <property type="evidence" value="ECO:0007669"/>
    <property type="project" value="TreeGrafter"/>
</dbReference>
<keyword evidence="7" id="KW-0788">Thiol protease</keyword>
<dbReference type="EMBL" id="FR824109">
    <property type="protein sequence ID" value="CCA19140.1"/>
    <property type="molecule type" value="Genomic_DNA"/>
</dbReference>
<evidence type="ECO:0000256" key="2">
    <source>
        <dbReference type="ARBA" id="ARBA00010958"/>
    </source>
</evidence>
<reference evidence="13" key="2">
    <citation type="submission" date="2011-02" db="EMBL/GenBank/DDBJ databases">
        <authorList>
            <person name="MacLean D."/>
        </authorList>
    </citation>
    <scope>NUCLEOTIDE SEQUENCE</scope>
</reference>
<evidence type="ECO:0000256" key="1">
    <source>
        <dbReference type="ARBA" id="ARBA00004496"/>
    </source>
</evidence>
<dbReference type="GO" id="GO:0000045">
    <property type="term" value="P:autophagosome assembly"/>
    <property type="evidence" value="ECO:0007669"/>
    <property type="project" value="TreeGrafter"/>
</dbReference>
<keyword evidence="5 11" id="KW-0645">Protease</keyword>
<dbReference type="PANTHER" id="PTHR22624">
    <property type="entry name" value="CYSTEINE PROTEASE ATG4"/>
    <property type="match status" value="1"/>
</dbReference>
<evidence type="ECO:0000256" key="7">
    <source>
        <dbReference type="ARBA" id="ARBA00022807"/>
    </source>
</evidence>
<dbReference type="HOGENOM" id="CLU_021259_1_0_1"/>
<evidence type="ECO:0000259" key="12">
    <source>
        <dbReference type="Pfam" id="PF03416"/>
    </source>
</evidence>
<accession>F0WD68</accession>
<evidence type="ECO:0000256" key="8">
    <source>
        <dbReference type="ARBA" id="ARBA00022927"/>
    </source>
</evidence>
<comment type="function">
    <text evidence="11">Cysteine protease that plays a key role in autophagy by mediating both proteolytic activation and delipidation of ATG8 family proteins.</text>
</comment>
<dbReference type="InterPro" id="IPR046792">
    <property type="entry name" value="Peptidase_C54_cat"/>
</dbReference>
<keyword evidence="4 11" id="KW-0963">Cytoplasm</keyword>
<comment type="similarity">
    <text evidence="2 11">Belongs to the peptidase C54 family.</text>
</comment>
<evidence type="ECO:0000256" key="5">
    <source>
        <dbReference type="ARBA" id="ARBA00022670"/>
    </source>
</evidence>
<dbReference type="PANTHER" id="PTHR22624:SF49">
    <property type="entry name" value="CYSTEINE PROTEASE"/>
    <property type="match status" value="1"/>
</dbReference>
<sequence length="459" mass="52280">MNRVTKVHQLVISNANNKLILFFIDTVLSIRILPFLVRQSIQLIATMSQFAHGISSVSWSSLSDPNTSQNSSKLWLLGDCYSPQDFDNFDSMKDAYHDAFESILWYTYRRDFETMVPYDFTSDAGWGCMLRSAQMLLSEAFKRNMLGIKWKIPARSEDLELPKVYVKLLKWFVDSFDTECKYSIHNITRIGMQYDKLPGEWYGPTTAAQALRDLVNLHAQESPECNLVMYVPQDGVVYTKDVNELCISHLDQENTFVNVNEETQSDGTFPDPLLHPPTDRDNSEKMWQKSLLILIPLRLGLDSINPRYLPAIQRVFEFPQNVGIIGGKKGHSVYFVGTFDSKLQLLDPHDIHPTADLNTAFPTATHLRTVHSRLPLEMSLGSIDPSLALGFYCSDRKDYLDFVDRVDRVQSELGGALPFSIAKARPNYDLTNILHTMSDCCLSDDCGTEEVQEDEYVLL</sequence>
<evidence type="ECO:0000256" key="9">
    <source>
        <dbReference type="ARBA" id="ARBA00023006"/>
    </source>
</evidence>
<name>F0WD68_9STRA</name>
<dbReference type="InterPro" id="IPR005078">
    <property type="entry name" value="Peptidase_C54"/>
</dbReference>
<dbReference type="GO" id="GO:0019786">
    <property type="term" value="F:protein-phosphatidylethanolamide deconjugating activity"/>
    <property type="evidence" value="ECO:0007669"/>
    <property type="project" value="InterPro"/>
</dbReference>
<evidence type="ECO:0000313" key="13">
    <source>
        <dbReference type="EMBL" id="CCA19140.1"/>
    </source>
</evidence>
<keyword evidence="3" id="KW-0813">Transport</keyword>
<evidence type="ECO:0000256" key="11">
    <source>
        <dbReference type="RuleBase" id="RU363115"/>
    </source>
</evidence>
<dbReference type="GO" id="GO:0015031">
    <property type="term" value="P:protein transport"/>
    <property type="evidence" value="ECO:0007669"/>
    <property type="project" value="UniProtKB-KW"/>
</dbReference>
<gene>
    <name evidence="13" type="primary">AlNc14C64G4588</name>
    <name evidence="13" type="ORF">ALNC14_052830</name>
</gene>
<keyword evidence="8 11" id="KW-0653">Protein transport</keyword>
<dbReference type="GO" id="GO:0005737">
    <property type="term" value="C:cytoplasm"/>
    <property type="evidence" value="ECO:0007669"/>
    <property type="project" value="UniProtKB-SubCell"/>
</dbReference>
<organism evidence="13">
    <name type="scientific">Albugo laibachii Nc14</name>
    <dbReference type="NCBI Taxonomy" id="890382"/>
    <lineage>
        <taxon>Eukaryota</taxon>
        <taxon>Sar</taxon>
        <taxon>Stramenopiles</taxon>
        <taxon>Oomycota</taxon>
        <taxon>Peronosporomycetes</taxon>
        <taxon>Albuginales</taxon>
        <taxon>Albuginaceae</taxon>
        <taxon>Albugo</taxon>
    </lineage>
</organism>
<dbReference type="EC" id="3.4.22.-" evidence="11"/>
<dbReference type="InterPro" id="IPR038765">
    <property type="entry name" value="Papain-like_cys_pep_sf"/>
</dbReference>
<comment type="subcellular location">
    <subcellularLocation>
        <location evidence="1 11">Cytoplasm</location>
    </subcellularLocation>
</comment>
<dbReference type="AlphaFoldDB" id="F0WD68"/>
<dbReference type="GO" id="GO:0034727">
    <property type="term" value="P:piecemeal microautophagy of the nucleus"/>
    <property type="evidence" value="ECO:0007669"/>
    <property type="project" value="TreeGrafter"/>
</dbReference>
<keyword evidence="6 11" id="KW-0378">Hydrolase</keyword>
<protein>
    <recommendedName>
        <fullName evidence="11">Cysteine protease</fullName>
        <ecNumber evidence="11">3.4.22.-</ecNumber>
    </recommendedName>
</protein>
<keyword evidence="9 11" id="KW-0072">Autophagy</keyword>
<dbReference type="GO" id="GO:0016485">
    <property type="term" value="P:protein processing"/>
    <property type="evidence" value="ECO:0007669"/>
    <property type="project" value="TreeGrafter"/>
</dbReference>
<evidence type="ECO:0000256" key="4">
    <source>
        <dbReference type="ARBA" id="ARBA00022490"/>
    </source>
</evidence>
<dbReference type="Pfam" id="PF03416">
    <property type="entry name" value="Peptidase_C54"/>
    <property type="match status" value="1"/>
</dbReference>
<dbReference type="GO" id="GO:0004197">
    <property type="term" value="F:cysteine-type endopeptidase activity"/>
    <property type="evidence" value="ECO:0007669"/>
    <property type="project" value="TreeGrafter"/>
</dbReference>
<proteinExistence type="inferred from homology"/>